<dbReference type="PANTHER" id="PTHR13068">
    <property type="entry name" value="CGI-12 PROTEIN-RELATED"/>
    <property type="match status" value="1"/>
</dbReference>
<reference evidence="5" key="3">
    <citation type="submission" date="2021-05" db="UniProtKB">
        <authorList>
            <consortium name="EnsemblPlants"/>
        </authorList>
    </citation>
    <scope>IDENTIFICATION</scope>
    <source>
        <strain evidence="5">cv. B73</strain>
    </source>
</reference>
<dbReference type="FunFam" id="1.25.70.10:FF:000014">
    <property type="entry name" value="Transcription termination factor MTEF18, mitochondrial"/>
    <property type="match status" value="1"/>
</dbReference>
<evidence type="ECO:0000256" key="3">
    <source>
        <dbReference type="ARBA" id="ARBA00022946"/>
    </source>
</evidence>
<keyword evidence="6" id="KW-1185">Reference proteome</keyword>
<evidence type="ECO:0000313" key="6">
    <source>
        <dbReference type="Proteomes" id="UP000007305"/>
    </source>
</evidence>
<reference evidence="4 6" key="1">
    <citation type="submission" date="2015-12" db="EMBL/GenBank/DDBJ databases">
        <title>Update maize B73 reference genome by single molecule sequencing technologies.</title>
        <authorList>
            <consortium name="Maize Genome Sequencing Project"/>
            <person name="Ware D."/>
        </authorList>
    </citation>
    <scope>NUCLEOTIDE SEQUENCE [LARGE SCALE GENOMIC DNA]</scope>
    <source>
        <strain evidence="6">cv. B73</strain>
        <tissue evidence="4">Seedling</tissue>
    </source>
</reference>
<dbReference type="PANTHER" id="PTHR13068:SF38">
    <property type="entry name" value="TRANSCRIPTION TERMINATION FACTOR FAMILY PROTEIN"/>
    <property type="match status" value="1"/>
</dbReference>
<evidence type="ECO:0000256" key="2">
    <source>
        <dbReference type="ARBA" id="ARBA00022472"/>
    </source>
</evidence>
<evidence type="ECO:0000313" key="5">
    <source>
        <dbReference type="EnsemblPlants" id="Zm00001eb035740_P001"/>
    </source>
</evidence>
<organism evidence="4">
    <name type="scientific">Zea mays</name>
    <name type="common">Maize</name>
    <dbReference type="NCBI Taxonomy" id="4577"/>
    <lineage>
        <taxon>Eukaryota</taxon>
        <taxon>Viridiplantae</taxon>
        <taxon>Streptophyta</taxon>
        <taxon>Embryophyta</taxon>
        <taxon>Tracheophyta</taxon>
        <taxon>Spermatophyta</taxon>
        <taxon>Magnoliopsida</taxon>
        <taxon>Liliopsida</taxon>
        <taxon>Poales</taxon>
        <taxon>Poaceae</taxon>
        <taxon>PACMAD clade</taxon>
        <taxon>Panicoideae</taxon>
        <taxon>Andropogonodae</taxon>
        <taxon>Andropogoneae</taxon>
        <taxon>Tripsacinae</taxon>
        <taxon>Zea</taxon>
    </lineage>
</organism>
<evidence type="ECO:0007829" key="7">
    <source>
        <dbReference type="PeptideAtlas" id="A0A1D6KJH6"/>
    </source>
</evidence>
<evidence type="ECO:0000313" key="4">
    <source>
        <dbReference type="EMBL" id="ONM03092.1"/>
    </source>
</evidence>
<dbReference type="InterPro" id="IPR038538">
    <property type="entry name" value="MTERF_sf"/>
</dbReference>
<keyword evidence="2" id="KW-0806">Transcription termination</keyword>
<dbReference type="EMBL" id="CM007647">
    <property type="protein sequence ID" value="ONM03092.1"/>
    <property type="molecule type" value="Genomic_DNA"/>
</dbReference>
<keyword evidence="7" id="KW-1267">Proteomics identification</keyword>
<gene>
    <name evidence="5" type="primary">LOC100286156</name>
    <name evidence="4" type="ORF">ZEAMMB73_Zm00001d031533</name>
</gene>
<dbReference type="ExpressionAtlas" id="A0A1D6KJH6">
    <property type="expression patterns" value="baseline and differential"/>
</dbReference>
<dbReference type="PaxDb" id="4577-GRMZM2G061542_P01"/>
<comment type="similarity">
    <text evidence="1">Belongs to the mTERF family.</text>
</comment>
<keyword evidence="2" id="KW-0805">Transcription regulation</keyword>
<proteinExistence type="evidence at protein level"/>
<dbReference type="Gene3D" id="1.25.70.10">
    <property type="entry name" value="Transcription termination factor 3, mitochondrial"/>
    <property type="match status" value="2"/>
</dbReference>
<accession>A0A1D6KJH6</accession>
<keyword evidence="2" id="KW-0804">Transcription</keyword>
<dbReference type="Proteomes" id="UP000007305">
    <property type="component" value="Chromosome 1"/>
</dbReference>
<keyword evidence="3" id="KW-0809">Transit peptide</keyword>
<name>A0A1D6KJH6_MAIZE</name>
<dbReference type="FunFam" id="1.25.70.10:FF:000019">
    <property type="entry name" value="mTERF family protein"/>
    <property type="match status" value="1"/>
</dbReference>
<dbReference type="GO" id="GO:0003676">
    <property type="term" value="F:nucleic acid binding"/>
    <property type="evidence" value="ECO:0007669"/>
    <property type="project" value="InterPro"/>
</dbReference>
<evidence type="ECO:0000256" key="1">
    <source>
        <dbReference type="ARBA" id="ARBA00007692"/>
    </source>
</evidence>
<dbReference type="GO" id="GO:0006353">
    <property type="term" value="P:DNA-templated transcription termination"/>
    <property type="evidence" value="ECO:0007669"/>
    <property type="project" value="UniProtKB-KW"/>
</dbReference>
<dbReference type="OMA" id="TTDRINM"/>
<dbReference type="Gramene" id="Zm00001eb035740_T001">
    <property type="protein sequence ID" value="Zm00001eb035740_P001"/>
    <property type="gene ID" value="Zm00001eb035740"/>
</dbReference>
<dbReference type="STRING" id="4577.A0A1D6KJH6"/>
<dbReference type="SMART" id="SM00733">
    <property type="entry name" value="Mterf"/>
    <property type="match status" value="6"/>
</dbReference>
<protein>
    <submittedName>
        <fullName evidence="4">mTERF family protein</fullName>
    </submittedName>
</protein>
<dbReference type="InterPro" id="IPR003690">
    <property type="entry name" value="MTERF"/>
</dbReference>
<dbReference type="AlphaFoldDB" id="A0A1D6KJH6"/>
<dbReference type="EnsemblPlants" id="Zm00001eb035740_T001">
    <property type="protein sequence ID" value="Zm00001eb035740_P001"/>
    <property type="gene ID" value="Zm00001eb035740"/>
</dbReference>
<sequence>MILRSALRAGRSLRRVPLVQLIVEHGEPYRAPHRCATDTQDGEESSAVLNWWGDTPIGHRYQLRAYSPAPAHVRDEKPLDHDDGAVMADKEVNRMKKMRVFWTAQQTFMEYLHVTRGLSFPDAEHISKHSPVFVSNLLHQVKDAIKDPVEGDEAAFRSKVKTKEIRDERATKALERLFRYYPINEFEPFFESMGLKPSEYQPFLRRDLMFLSDDETVLENYRVLCNYGVMRNKIGQIYIGAAEAFSFGDGVLASKLRALEDLGFSKSTVIKLMACCPAVLTCGPHAELKIIEWLDDIGIQRDWIGQFLSVKKSYNWRKMVEVPQFLAELGFDNEGIGKLIRQHPDFLLDGSGNALFRAVVIMLKAGSGKGDLFNLFLDFPDVQARSFARNIQSVTLFLTDIDVSEEDIKKFVVANASMLGSARVKKANSILTYLSVGKKRLWKIIREEPRQLMKYTLGLKVSRLPPCDEIAEKSLKEKVKFLKNVGFAEGSNDMNKALKAFRGKGDELQDRFDFLVNAGFEPKDVSHMIKVAPQVLNQKTHVLQSKISFLVNETAYPLSVLVGYPAFLSFTIERTKARFLMYDWLRERGLVPPNFALSTLLACSEKRFFKYLVLKHQKGPEVWEKLKKEVAADKNAHCASEDDQHAIVS</sequence>
<dbReference type="GO" id="GO:0009507">
    <property type="term" value="C:chloroplast"/>
    <property type="evidence" value="ECO:0000318"/>
    <property type="project" value="GO_Central"/>
</dbReference>
<dbReference type="FunCoup" id="A0A1D6KJH6">
    <property type="interactions" value="1760"/>
</dbReference>
<dbReference type="eggNOG" id="KOG1267">
    <property type="taxonomic scope" value="Eukaryota"/>
</dbReference>
<reference evidence="5" key="2">
    <citation type="submission" date="2019-07" db="EMBL/GenBank/DDBJ databases">
        <authorList>
            <person name="Seetharam A."/>
            <person name="Woodhouse M."/>
            <person name="Cannon E."/>
        </authorList>
    </citation>
    <scope>NUCLEOTIDE SEQUENCE [LARGE SCALE GENOMIC DNA]</scope>
    <source>
        <strain evidence="5">cv. B73</strain>
    </source>
</reference>
<dbReference type="Pfam" id="PF02536">
    <property type="entry name" value="mTERF"/>
    <property type="match status" value="2"/>
</dbReference>
<dbReference type="GO" id="GO:0009658">
    <property type="term" value="P:chloroplast organization"/>
    <property type="evidence" value="ECO:0000318"/>
    <property type="project" value="GO_Central"/>
</dbReference>